<name>A0A6J5PZP7_9CAUD</name>
<sequence>MTGVYEAFFSALSGDATLQTLLSGTATDKKVYPINFTGKSGPPAIRVAILGGGSDVGFGIDRPIVDVVIVSKISAAEINTIGNRVDIVLNRKRLAGPNGAVLHLSHKITQRDFFDDPSLEYRRVIRYSVIKT</sequence>
<evidence type="ECO:0008006" key="5">
    <source>
        <dbReference type="Google" id="ProtNLM"/>
    </source>
</evidence>
<dbReference type="EMBL" id="LR798428">
    <property type="protein sequence ID" value="CAB5231231.1"/>
    <property type="molecule type" value="Genomic_DNA"/>
</dbReference>
<dbReference type="EMBL" id="LR797185">
    <property type="protein sequence ID" value="CAB4192268.1"/>
    <property type="molecule type" value="Genomic_DNA"/>
</dbReference>
<evidence type="ECO:0000313" key="2">
    <source>
        <dbReference type="EMBL" id="CAB4184936.1"/>
    </source>
</evidence>
<evidence type="ECO:0000313" key="4">
    <source>
        <dbReference type="EMBL" id="CAB5231231.1"/>
    </source>
</evidence>
<reference evidence="1" key="1">
    <citation type="submission" date="2020-05" db="EMBL/GenBank/DDBJ databases">
        <authorList>
            <person name="Chiriac C."/>
            <person name="Salcher M."/>
            <person name="Ghai R."/>
            <person name="Kavagutti S V."/>
        </authorList>
    </citation>
    <scope>NUCLEOTIDE SEQUENCE</scope>
</reference>
<dbReference type="EMBL" id="LR796919">
    <property type="protein sequence ID" value="CAB4174665.1"/>
    <property type="molecule type" value="Genomic_DNA"/>
</dbReference>
<organism evidence="1">
    <name type="scientific">uncultured Caudovirales phage</name>
    <dbReference type="NCBI Taxonomy" id="2100421"/>
    <lineage>
        <taxon>Viruses</taxon>
        <taxon>Duplodnaviria</taxon>
        <taxon>Heunggongvirae</taxon>
        <taxon>Uroviricota</taxon>
        <taxon>Caudoviricetes</taxon>
        <taxon>Peduoviridae</taxon>
        <taxon>Maltschvirus</taxon>
        <taxon>Maltschvirus maltsch</taxon>
    </lineage>
</organism>
<evidence type="ECO:0000313" key="3">
    <source>
        <dbReference type="EMBL" id="CAB4192268.1"/>
    </source>
</evidence>
<evidence type="ECO:0000313" key="1">
    <source>
        <dbReference type="EMBL" id="CAB4174665.1"/>
    </source>
</evidence>
<dbReference type="EMBL" id="LR797071">
    <property type="protein sequence ID" value="CAB4184936.1"/>
    <property type="molecule type" value="Genomic_DNA"/>
</dbReference>
<proteinExistence type="predicted"/>
<accession>A0A6J5PZP7</accession>
<gene>
    <name evidence="2" type="ORF">UFOVP1131_53</name>
    <name evidence="3" type="ORF">UFOVP1245_9</name>
    <name evidence="4" type="ORF">UFOVP1582_45</name>
    <name evidence="1" type="ORF">UFOVP966_67</name>
</gene>
<protein>
    <recommendedName>
        <fullName evidence="5">Tail completion protein</fullName>
    </recommendedName>
</protein>